<dbReference type="SMART" id="SM00028">
    <property type="entry name" value="TPR"/>
    <property type="match status" value="2"/>
</dbReference>
<dbReference type="OrthoDB" id="433738at2759"/>
<dbReference type="PROSITE" id="PS50005">
    <property type="entry name" value="TPR"/>
    <property type="match status" value="2"/>
</dbReference>
<dbReference type="AlphaFoldDB" id="A0A813M2M1"/>
<dbReference type="InterPro" id="IPR011990">
    <property type="entry name" value="TPR-like_helical_dom_sf"/>
</dbReference>
<feature type="repeat" description="TPR" evidence="1">
    <location>
        <begin position="266"/>
        <end position="299"/>
    </location>
</feature>
<protein>
    <submittedName>
        <fullName evidence="2">Uncharacterized protein</fullName>
    </submittedName>
</protein>
<proteinExistence type="predicted"/>
<feature type="repeat" description="TPR" evidence="1">
    <location>
        <begin position="232"/>
        <end position="265"/>
    </location>
</feature>
<dbReference type="Gene3D" id="1.25.40.10">
    <property type="entry name" value="Tetratricopeptide repeat domain"/>
    <property type="match status" value="1"/>
</dbReference>
<dbReference type="PANTHER" id="PTHR46512:SF10">
    <property type="entry name" value="FK506-BINDING PROTEIN-LIKE"/>
    <property type="match status" value="1"/>
</dbReference>
<evidence type="ECO:0000313" key="3">
    <source>
        <dbReference type="Proteomes" id="UP000663879"/>
    </source>
</evidence>
<gene>
    <name evidence="2" type="ORF">OXX778_LOCUS401</name>
</gene>
<comment type="caution">
    <text evidence="2">The sequence shown here is derived from an EMBL/GenBank/DDBJ whole genome shotgun (WGS) entry which is preliminary data.</text>
</comment>
<dbReference type="EMBL" id="CAJNOC010000019">
    <property type="protein sequence ID" value="CAF0706673.1"/>
    <property type="molecule type" value="Genomic_DNA"/>
</dbReference>
<name>A0A813M2M1_9BILA</name>
<sequence>MGIDSEPDDQVDFTLCVLEPGDLNTIVEEGEWCTIEITKLFDTSILKSLGFDLDNLLGFILNKNDTPTSIRLRLGYFNTFLNQIIHKSIYKMKLNERSHLSFEVNPHLLDESLAISDKHHLKEVIFLDLKFDIRLTNVEKLKSYETCIYKLTEDQLYNLSMEHKLDANEIFKKNHIRTAFQRYRKAISYLIIADQIIKEKIAQKEDEMSENNEVEIADRLNELKKRINDQRALLYSNLAMCQLKNGNYDMAVINTTKCLEIDSKNVKALFRRAQARTGRNDFDEALEDYKRALNLDPNNQDIKNRIHHVETLKKTYTQAISKNLKKFFS</sequence>
<evidence type="ECO:0000256" key="1">
    <source>
        <dbReference type="PROSITE-ProRule" id="PRU00339"/>
    </source>
</evidence>
<dbReference type="SUPFAM" id="SSF48452">
    <property type="entry name" value="TPR-like"/>
    <property type="match status" value="1"/>
</dbReference>
<dbReference type="InterPro" id="IPR019734">
    <property type="entry name" value="TPR_rpt"/>
</dbReference>
<dbReference type="PANTHER" id="PTHR46512">
    <property type="entry name" value="PEPTIDYLPROLYL ISOMERASE"/>
    <property type="match status" value="1"/>
</dbReference>
<evidence type="ECO:0000313" key="2">
    <source>
        <dbReference type="EMBL" id="CAF0706673.1"/>
    </source>
</evidence>
<dbReference type="Pfam" id="PF13181">
    <property type="entry name" value="TPR_8"/>
    <property type="match status" value="1"/>
</dbReference>
<accession>A0A813M2M1</accession>
<dbReference type="PROSITE" id="PS50293">
    <property type="entry name" value="TPR_REGION"/>
    <property type="match status" value="1"/>
</dbReference>
<keyword evidence="3" id="KW-1185">Reference proteome</keyword>
<dbReference type="InterPro" id="IPR050754">
    <property type="entry name" value="FKBP4/5/8-like"/>
</dbReference>
<keyword evidence="1" id="KW-0802">TPR repeat</keyword>
<reference evidence="2" key="1">
    <citation type="submission" date="2021-02" db="EMBL/GenBank/DDBJ databases">
        <authorList>
            <person name="Nowell W R."/>
        </authorList>
    </citation>
    <scope>NUCLEOTIDE SEQUENCE</scope>
    <source>
        <strain evidence="2">Ploen Becks lab</strain>
    </source>
</reference>
<dbReference type="Pfam" id="PF00515">
    <property type="entry name" value="TPR_1"/>
    <property type="match status" value="1"/>
</dbReference>
<dbReference type="Proteomes" id="UP000663879">
    <property type="component" value="Unassembled WGS sequence"/>
</dbReference>
<organism evidence="2 3">
    <name type="scientific">Brachionus calyciflorus</name>
    <dbReference type="NCBI Taxonomy" id="104777"/>
    <lineage>
        <taxon>Eukaryota</taxon>
        <taxon>Metazoa</taxon>
        <taxon>Spiralia</taxon>
        <taxon>Gnathifera</taxon>
        <taxon>Rotifera</taxon>
        <taxon>Eurotatoria</taxon>
        <taxon>Monogononta</taxon>
        <taxon>Pseudotrocha</taxon>
        <taxon>Ploima</taxon>
        <taxon>Brachionidae</taxon>
        <taxon>Brachionus</taxon>
    </lineage>
</organism>